<dbReference type="Pfam" id="PF05093">
    <property type="entry name" value="CIAPIN1"/>
    <property type="match status" value="1"/>
</dbReference>
<dbReference type="InterPro" id="IPR007785">
    <property type="entry name" value="Anamorsin"/>
</dbReference>
<keyword evidence="4 10" id="KW-0963">Cytoplasm</keyword>
<feature type="binding site" evidence="10">
    <location>
        <position position="204"/>
    </location>
    <ligand>
        <name>[2Fe-2S] cluster</name>
        <dbReference type="ChEBI" id="CHEBI:190135"/>
    </ligand>
</feature>
<dbReference type="GO" id="GO:0051537">
    <property type="term" value="F:2 iron, 2 sulfur cluster binding"/>
    <property type="evidence" value="ECO:0007669"/>
    <property type="project" value="UniProtKB-UniRule"/>
</dbReference>
<dbReference type="Pfam" id="PF20922">
    <property type="entry name" value="Anamorsin_N"/>
    <property type="match status" value="1"/>
</dbReference>
<organism evidence="13">
    <name type="scientific">Hirondellea gigas</name>
    <dbReference type="NCBI Taxonomy" id="1518452"/>
    <lineage>
        <taxon>Eukaryota</taxon>
        <taxon>Metazoa</taxon>
        <taxon>Ecdysozoa</taxon>
        <taxon>Arthropoda</taxon>
        <taxon>Crustacea</taxon>
        <taxon>Multicrustacea</taxon>
        <taxon>Malacostraca</taxon>
        <taxon>Eumalacostraca</taxon>
        <taxon>Peracarida</taxon>
        <taxon>Amphipoda</taxon>
        <taxon>Amphilochidea</taxon>
        <taxon>Lysianassida</taxon>
        <taxon>Lysianassidira</taxon>
        <taxon>Lysianassoidea</taxon>
        <taxon>Lysianassidae</taxon>
        <taxon>Hirondellea</taxon>
    </lineage>
</organism>
<comment type="subcellular location">
    <subcellularLocation>
        <location evidence="10">Cytoplasm</location>
    </subcellularLocation>
    <subcellularLocation>
        <location evidence="10">Mitochondrion intermembrane space</location>
    </subcellularLocation>
</comment>
<accession>A0A2P2HZZ6</accession>
<evidence type="ECO:0000256" key="9">
    <source>
        <dbReference type="ARBA" id="ARBA00023128"/>
    </source>
</evidence>
<feature type="binding site" evidence="10">
    <location>
        <position position="231"/>
    </location>
    <ligand>
        <name>[4Fe-4S] cluster</name>
        <dbReference type="ChEBI" id="CHEBI:49883"/>
    </ligand>
</feature>
<feature type="binding site" evidence="10">
    <location>
        <position position="201"/>
    </location>
    <ligand>
        <name>[2Fe-2S] cluster</name>
        <dbReference type="ChEBI" id="CHEBI:190135"/>
    </ligand>
</feature>
<dbReference type="PANTHER" id="PTHR13273">
    <property type="entry name" value="ANAMORSIN"/>
    <property type="match status" value="1"/>
</dbReference>
<evidence type="ECO:0000256" key="1">
    <source>
        <dbReference type="ARBA" id="ARBA00001966"/>
    </source>
</evidence>
<evidence type="ECO:0000259" key="12">
    <source>
        <dbReference type="Pfam" id="PF20922"/>
    </source>
</evidence>
<evidence type="ECO:0000313" key="13">
    <source>
        <dbReference type="EMBL" id="LAB67343.1"/>
    </source>
</evidence>
<name>A0A2P2HZZ6_9CRUS</name>
<evidence type="ECO:0000256" key="8">
    <source>
        <dbReference type="ARBA" id="ARBA00023014"/>
    </source>
</evidence>
<feature type="region of interest" description="Fe-S binding site B" evidence="10">
    <location>
        <begin position="231"/>
        <end position="245"/>
    </location>
</feature>
<comment type="function">
    <text evidence="10">Component of the cytosolic iron-sulfur (Fe-S) protein assembly (CIA) machinery. Required for the maturation of extramitochondrial Fe-S proteins. Part of an electron transfer chain functioning in an early step of cytosolic Fe-S biogenesis, facilitating the de novo assembly of a [4Fe-4S] cluster on the cytosolic Fe-S scaffold complex. Electrons are transferred from NADPH via a FAD- and FMN-containing diflavin oxidoreductase. Together with the diflavin oxidoreductase, also required for the assembly of the diferric tyrosyl radical cofactor of ribonucleotide reductase (RNR), probably by providing electrons for reduction during radical cofactor maturation in the catalytic small subunit.</text>
</comment>
<evidence type="ECO:0000256" key="6">
    <source>
        <dbReference type="ARBA" id="ARBA00022723"/>
    </source>
</evidence>
<protein>
    <recommendedName>
        <fullName evidence="10">Anamorsin homolog</fullName>
    </recommendedName>
    <alternativeName>
        <fullName evidence="10">Fe-S cluster assembly protein DRE2 homolog</fullName>
    </alternativeName>
</protein>
<reference evidence="13" key="1">
    <citation type="journal article" date="2018" name="Biosci. Biotechnol. Biochem.">
        <title>Polysaccharide hydrolase of the hadal zone amphipods Hirondellea gigas.</title>
        <authorList>
            <person name="Kobayashi H."/>
            <person name="Nagahama T."/>
            <person name="Arai W."/>
            <person name="Sasagawa Y."/>
            <person name="Umeda M."/>
            <person name="Hayashi T."/>
            <person name="Nikaido I."/>
            <person name="Watanabe H."/>
            <person name="Oguri K."/>
            <person name="Kitazato H."/>
            <person name="Fujioka K."/>
            <person name="Kido Y."/>
            <person name="Takami H."/>
        </authorList>
    </citation>
    <scope>NUCLEOTIDE SEQUENCE</scope>
    <source>
        <tissue evidence="13">Whole body</tissue>
    </source>
</reference>
<evidence type="ECO:0000256" key="10">
    <source>
        <dbReference type="HAMAP-Rule" id="MF_03115"/>
    </source>
</evidence>
<feature type="binding site" evidence="10">
    <location>
        <position position="192"/>
    </location>
    <ligand>
        <name>[2Fe-2S] cluster</name>
        <dbReference type="ChEBI" id="CHEBI:190135"/>
    </ligand>
</feature>
<evidence type="ECO:0000259" key="11">
    <source>
        <dbReference type="Pfam" id="PF05093"/>
    </source>
</evidence>
<comment type="domain">
    <text evidence="10">The N-terminal domain has structural similarity with S-adenosyl-L-methionine-dependent methyltransferases, but does not bind S-adenosyl-L-methionine. It is required for correct assembly of the 2 Fe-S clusters.</text>
</comment>
<dbReference type="EMBL" id="IACF01001654">
    <property type="protein sequence ID" value="LAB67343.1"/>
    <property type="molecule type" value="mRNA"/>
</dbReference>
<comment type="cofactor">
    <cofactor evidence="10">
        <name>[2Fe-2S] cluster</name>
        <dbReference type="ChEBI" id="CHEBI:190135"/>
    </cofactor>
</comment>
<dbReference type="GO" id="GO:0009055">
    <property type="term" value="F:electron transfer activity"/>
    <property type="evidence" value="ECO:0007669"/>
    <property type="project" value="UniProtKB-UniRule"/>
</dbReference>
<dbReference type="PANTHER" id="PTHR13273:SF14">
    <property type="entry name" value="ANAMORSIN"/>
    <property type="match status" value="1"/>
</dbReference>
<feature type="short sequence motif" description="Cx2C motif 2" evidence="10">
    <location>
        <begin position="242"/>
        <end position="245"/>
    </location>
</feature>
<dbReference type="GO" id="GO:0016226">
    <property type="term" value="P:iron-sulfur cluster assembly"/>
    <property type="evidence" value="ECO:0007669"/>
    <property type="project" value="UniProtKB-UniRule"/>
</dbReference>
<comment type="similarity">
    <text evidence="2 10">Belongs to the anamorsin family.</text>
</comment>
<evidence type="ECO:0000256" key="5">
    <source>
        <dbReference type="ARBA" id="ARBA00022714"/>
    </source>
</evidence>
<comment type="caution">
    <text evidence="10">Lacks conserved residue(s) required for the propagation of feature annotation.</text>
</comment>
<comment type="cofactor">
    <cofactor evidence="1 10">
        <name>[4Fe-4S] cluster</name>
        <dbReference type="ChEBI" id="CHEBI:49883"/>
    </cofactor>
</comment>
<keyword evidence="3 10" id="KW-0004">4Fe-4S</keyword>
<comment type="subunit">
    <text evidence="10">Monomer.</text>
</comment>
<feature type="binding site" evidence="10">
    <location>
        <position position="242"/>
    </location>
    <ligand>
        <name>[4Fe-4S] cluster</name>
        <dbReference type="ChEBI" id="CHEBI:49883"/>
    </ligand>
</feature>
<dbReference type="InterPro" id="IPR029063">
    <property type="entry name" value="SAM-dependent_MTases_sf"/>
</dbReference>
<comment type="domain">
    <text evidence="10">The C-terminal domain binds 2 Fe-S clusters but is otherwise mostly in an intrinsically disordered conformation.</text>
</comment>
<dbReference type="InterPro" id="IPR049011">
    <property type="entry name" value="Anamorsin_N_metazoan"/>
</dbReference>
<evidence type="ECO:0000256" key="2">
    <source>
        <dbReference type="ARBA" id="ARBA00008169"/>
    </source>
</evidence>
<keyword evidence="7 10" id="KW-0408">Iron</keyword>
<feature type="short sequence motif" description="Cx2C motif 1" evidence="10">
    <location>
        <begin position="231"/>
        <end position="234"/>
    </location>
</feature>
<comment type="domain">
    <text evidence="10">The twin Cx2C motifs are involved in the recognition by the mitochondrial MIA40-ERV1 disulfide relay system. The formation of 2 disulfide bonds in the Cx2C motifs through dithiol/disulfide exchange reactions effectively traps the protein in the mitochondrial intermembrane space.</text>
</comment>
<dbReference type="GO" id="GO:0005758">
    <property type="term" value="C:mitochondrial intermembrane space"/>
    <property type="evidence" value="ECO:0007669"/>
    <property type="project" value="UniProtKB-SubCell"/>
</dbReference>
<sequence>MQRATRGDHVLVVWDGAVVETEMMSLVIPLRDSVGDTGSVATESAHMLEQSALPSSKYDTALLGMCSPFSTEASVTVLSEVLRILKPTGRVIVASSNTDVVTSNLRLSGFTDVAVLGDLNLTDEQKAASGSAAIKEIIAVKPNFEVGTAMPLSFASKIKPVPAATDDDLLDPDDLLTEEDLVKPNAESLKVCGTTGQRKACKNCVCGLKEELETDDQEVKDAAKKDFKSSCGSCFLGDAFRCASCPYLGMPAFKPGQKVKLMESTLIDTV</sequence>
<feature type="domain" description="Anamorsin C-terminal" evidence="11">
    <location>
        <begin position="220"/>
        <end position="261"/>
    </location>
</feature>
<dbReference type="HAMAP" id="MF_03115">
    <property type="entry name" value="Anamorsin"/>
    <property type="match status" value="1"/>
</dbReference>
<keyword evidence="5 10" id="KW-0001">2Fe-2S</keyword>
<dbReference type="GO" id="GO:0051539">
    <property type="term" value="F:4 iron, 4 sulfur cluster binding"/>
    <property type="evidence" value="ECO:0007669"/>
    <property type="project" value="UniProtKB-KW"/>
</dbReference>
<evidence type="ECO:0000256" key="4">
    <source>
        <dbReference type="ARBA" id="ARBA00022490"/>
    </source>
</evidence>
<feature type="binding site" evidence="10">
    <location>
        <position position="206"/>
    </location>
    <ligand>
        <name>[2Fe-2S] cluster</name>
        <dbReference type="ChEBI" id="CHEBI:190135"/>
    </ligand>
</feature>
<feature type="domain" description="Anamorsin N-terminal" evidence="12">
    <location>
        <begin position="7"/>
        <end position="148"/>
    </location>
</feature>
<dbReference type="Gene3D" id="3.40.50.150">
    <property type="entry name" value="Vaccinia Virus protein VP39"/>
    <property type="match status" value="1"/>
</dbReference>
<feature type="binding site" evidence="10">
    <location>
        <position position="234"/>
    </location>
    <ligand>
        <name>[4Fe-4S] cluster</name>
        <dbReference type="ChEBI" id="CHEBI:49883"/>
    </ligand>
</feature>
<evidence type="ECO:0000256" key="7">
    <source>
        <dbReference type="ARBA" id="ARBA00023004"/>
    </source>
</evidence>
<proteinExistence type="evidence at transcript level"/>
<keyword evidence="8 10" id="KW-0411">Iron-sulfur</keyword>
<evidence type="ECO:0000256" key="3">
    <source>
        <dbReference type="ARBA" id="ARBA00022485"/>
    </source>
</evidence>
<keyword evidence="6 10" id="KW-0479">Metal-binding</keyword>
<feature type="binding site" evidence="10">
    <location>
        <position position="245"/>
    </location>
    <ligand>
        <name>[4Fe-4S] cluster</name>
        <dbReference type="ChEBI" id="CHEBI:49883"/>
    </ligand>
</feature>
<dbReference type="AlphaFoldDB" id="A0A2P2HZZ6"/>
<dbReference type="InterPro" id="IPR046408">
    <property type="entry name" value="CIAPIN1"/>
</dbReference>
<dbReference type="GO" id="GO:0046872">
    <property type="term" value="F:metal ion binding"/>
    <property type="evidence" value="ECO:0007669"/>
    <property type="project" value="UniProtKB-KW"/>
</dbReference>
<keyword evidence="9 10" id="KW-0496">Mitochondrion</keyword>